<dbReference type="InterPro" id="IPR006059">
    <property type="entry name" value="SBP"/>
</dbReference>
<evidence type="ECO:0000313" key="5">
    <source>
        <dbReference type="Proteomes" id="UP000261166"/>
    </source>
</evidence>
<dbReference type="OrthoDB" id="3235892at2"/>
<protein>
    <submittedName>
        <fullName evidence="3">Extracellular solute-binding protein</fullName>
    </submittedName>
</protein>
<proteinExistence type="predicted"/>
<evidence type="ECO:0000313" key="3">
    <source>
        <dbReference type="EMBL" id="RGE71776.1"/>
    </source>
</evidence>
<accession>A0A3E3IXG7</accession>
<dbReference type="Gene3D" id="3.40.190.10">
    <property type="entry name" value="Periplasmic binding protein-like II"/>
    <property type="match status" value="2"/>
</dbReference>
<keyword evidence="4" id="KW-1185">Reference proteome</keyword>
<organism evidence="3 5">
    <name type="scientific">Eisenbergiella massiliensis</name>
    <dbReference type="NCBI Taxonomy" id="1720294"/>
    <lineage>
        <taxon>Bacteria</taxon>
        <taxon>Bacillati</taxon>
        <taxon>Bacillota</taxon>
        <taxon>Clostridia</taxon>
        <taxon>Lachnospirales</taxon>
        <taxon>Lachnospiraceae</taxon>
        <taxon>Eisenbergiella</taxon>
    </lineage>
</organism>
<evidence type="ECO:0000256" key="1">
    <source>
        <dbReference type="SAM" id="MobiDB-lite"/>
    </source>
</evidence>
<evidence type="ECO:0000313" key="2">
    <source>
        <dbReference type="EMBL" id="RGE65243.1"/>
    </source>
</evidence>
<gene>
    <name evidence="3" type="ORF">DWY69_11180</name>
    <name evidence="2" type="ORF">DXC51_01265</name>
</gene>
<dbReference type="Proteomes" id="UP000261166">
    <property type="component" value="Unassembled WGS sequence"/>
</dbReference>
<sequence>MVSAMVLTGCGNTAQQTIAETAEESETADRDVQTGDAQESATAASETGTNAAYEGDLEDIIPEETVTLTVFSPGANTSGELVGWFAQLMKEKFNVVLNLVPDPDGSNYTARMESGDLGDLVLWISNTDDYQRAIEKELLLDWNEDDLLADYGPYIASHMQSPLEKNKKISGGTVYGMGHDIGVNATDISGFMYDWSTRWDLYKELGYPEIKTIDDFANVLIDMQKLEPENESGKRTYAVSLFSDWDGAMVMFPKAMVTAYYGYDDFGFGFYDTENQKYIPAIEENSPYIEMLKFYNKLYQAGALDPDSETQGFSNCLEDYQNGVSFFTPFNYLGSAVYNTTDNLNAGRAMLTLIPEEATPINYGQNIYGGDYVWSIGSNTEYPELCMAIINWLATPEGRMTQLYGPKDVCWYYDENGKTHFTDLGKACAADGSTEMTDGYSGMFKDGISNLHVTWQVDARNLDSNGETYNCKNWESMKSNDVTEIEKDWRTHTGSDSADNYLASRKYKLSVGTMYAATPMSDELVVTWNQVSECVKTYSWKAISASSDEEFNTIITDMIQDAKNYGLDECNAYQINEAKLRKAAEDEALAANK</sequence>
<name>A0A3E3IXG7_9FIRM</name>
<dbReference type="AlphaFoldDB" id="A0A3E3IXG7"/>
<dbReference type="SUPFAM" id="SSF53850">
    <property type="entry name" value="Periplasmic binding protein-like II"/>
    <property type="match status" value="1"/>
</dbReference>
<dbReference type="Proteomes" id="UP000260812">
    <property type="component" value="Unassembled WGS sequence"/>
</dbReference>
<evidence type="ECO:0000313" key="4">
    <source>
        <dbReference type="Proteomes" id="UP000260812"/>
    </source>
</evidence>
<feature type="region of interest" description="Disordered" evidence="1">
    <location>
        <begin position="20"/>
        <end position="52"/>
    </location>
</feature>
<dbReference type="EMBL" id="QVLU01000009">
    <property type="protein sequence ID" value="RGE71776.1"/>
    <property type="molecule type" value="Genomic_DNA"/>
</dbReference>
<dbReference type="Pfam" id="PF01547">
    <property type="entry name" value="SBP_bac_1"/>
    <property type="match status" value="1"/>
</dbReference>
<reference evidence="3 5" key="1">
    <citation type="submission" date="2018-08" db="EMBL/GenBank/DDBJ databases">
        <title>A genome reference for cultivated species of the human gut microbiota.</title>
        <authorList>
            <person name="Zou Y."/>
            <person name="Xue W."/>
            <person name="Luo G."/>
        </authorList>
    </citation>
    <scope>NUCLEOTIDE SEQUENCE [LARGE SCALE GENOMIC DNA]</scope>
    <source>
        <strain evidence="3 5">AF26-4BH</strain>
        <strain evidence="2">TF05-5AC</strain>
    </source>
</reference>
<comment type="caution">
    <text evidence="3">The sequence shown here is derived from an EMBL/GenBank/DDBJ whole genome shotgun (WGS) entry which is preliminary data.</text>
</comment>
<feature type="compositionally biased region" description="Polar residues" evidence="1">
    <location>
        <begin position="35"/>
        <end position="50"/>
    </location>
</feature>
<dbReference type="EMBL" id="QVLV01000001">
    <property type="protein sequence ID" value="RGE65243.1"/>
    <property type="molecule type" value="Genomic_DNA"/>
</dbReference>